<dbReference type="PANTHER" id="PTHR16007:SF15">
    <property type="entry name" value="TRANSMEMBRANE PROTEIN 45B"/>
    <property type="match status" value="1"/>
</dbReference>
<comment type="subcellular location">
    <subcellularLocation>
        <location evidence="1">Membrane</location>
        <topology evidence="1">Multi-pass membrane protein</topology>
    </subcellularLocation>
</comment>
<evidence type="ECO:0000256" key="3">
    <source>
        <dbReference type="ARBA" id="ARBA00022692"/>
    </source>
</evidence>
<evidence type="ECO:0000313" key="7">
    <source>
        <dbReference type="EMBL" id="VEL07610.1"/>
    </source>
</evidence>
<feature type="transmembrane region" description="Helical" evidence="6">
    <location>
        <begin position="119"/>
        <end position="138"/>
    </location>
</feature>
<gene>
    <name evidence="7" type="ORF">PXEA_LOCUS1050</name>
</gene>
<keyword evidence="8" id="KW-1185">Reference proteome</keyword>
<evidence type="ECO:0000256" key="5">
    <source>
        <dbReference type="ARBA" id="ARBA00023136"/>
    </source>
</evidence>
<dbReference type="Proteomes" id="UP000784294">
    <property type="component" value="Unassembled WGS sequence"/>
</dbReference>
<evidence type="ECO:0000256" key="6">
    <source>
        <dbReference type="SAM" id="Phobius"/>
    </source>
</evidence>
<sequence length="175" mass="20359">MPLIGLIGEIITGMDHNWKFIHIGNTQHSSMYSAFILSGIVEVLVFYRPHFAPENIEYMPNFVAFLVEFFLFLFHLHGRSEFDIYLHLLLVSVVGMTIFQGLLELIYTHSYLAGLARTFLVLTQGTWFCQVSSLYLLSTYMSTNYDFYQFCNVVSIINIFRANHKDINFYVLNNL</sequence>
<keyword evidence="4 6" id="KW-1133">Transmembrane helix</keyword>
<evidence type="ECO:0000256" key="2">
    <source>
        <dbReference type="ARBA" id="ARBA00006948"/>
    </source>
</evidence>
<accession>A0A3S5BL55</accession>
<evidence type="ECO:0000256" key="4">
    <source>
        <dbReference type="ARBA" id="ARBA00022989"/>
    </source>
</evidence>
<dbReference type="OrthoDB" id="551896at2759"/>
<comment type="caution">
    <text evidence="7">The sequence shown here is derived from an EMBL/GenBank/DDBJ whole genome shotgun (WGS) entry which is preliminary data.</text>
</comment>
<comment type="similarity">
    <text evidence="2">Belongs to the TMEM45 family.</text>
</comment>
<name>A0A3S5BL55_9PLAT</name>
<feature type="transmembrane region" description="Helical" evidence="6">
    <location>
        <begin position="84"/>
        <end position="107"/>
    </location>
</feature>
<dbReference type="GO" id="GO:0016020">
    <property type="term" value="C:membrane"/>
    <property type="evidence" value="ECO:0007669"/>
    <property type="project" value="UniProtKB-SubCell"/>
</dbReference>
<organism evidence="7 8">
    <name type="scientific">Protopolystoma xenopodis</name>
    <dbReference type="NCBI Taxonomy" id="117903"/>
    <lineage>
        <taxon>Eukaryota</taxon>
        <taxon>Metazoa</taxon>
        <taxon>Spiralia</taxon>
        <taxon>Lophotrochozoa</taxon>
        <taxon>Platyhelminthes</taxon>
        <taxon>Monogenea</taxon>
        <taxon>Polyopisthocotylea</taxon>
        <taxon>Polystomatidea</taxon>
        <taxon>Polystomatidae</taxon>
        <taxon>Protopolystoma</taxon>
    </lineage>
</organism>
<protein>
    <submittedName>
        <fullName evidence="7">Uncharacterized protein</fullName>
    </submittedName>
</protein>
<reference evidence="7" key="1">
    <citation type="submission" date="2018-11" db="EMBL/GenBank/DDBJ databases">
        <authorList>
            <consortium name="Pathogen Informatics"/>
        </authorList>
    </citation>
    <scope>NUCLEOTIDE SEQUENCE</scope>
</reference>
<dbReference type="EMBL" id="CAAALY010002084">
    <property type="protein sequence ID" value="VEL07610.1"/>
    <property type="molecule type" value="Genomic_DNA"/>
</dbReference>
<dbReference type="Pfam" id="PF04819">
    <property type="entry name" value="DUF716"/>
    <property type="match status" value="1"/>
</dbReference>
<dbReference type="InterPro" id="IPR042127">
    <property type="entry name" value="TMEM45"/>
</dbReference>
<dbReference type="AlphaFoldDB" id="A0A3S5BL55"/>
<keyword evidence="5 6" id="KW-0472">Membrane</keyword>
<keyword evidence="3 6" id="KW-0812">Transmembrane</keyword>
<feature type="transmembrane region" description="Helical" evidence="6">
    <location>
        <begin position="29"/>
        <end position="47"/>
    </location>
</feature>
<feature type="transmembrane region" description="Helical" evidence="6">
    <location>
        <begin position="59"/>
        <end position="78"/>
    </location>
</feature>
<proteinExistence type="inferred from homology"/>
<dbReference type="InterPro" id="IPR006904">
    <property type="entry name" value="DUF716"/>
</dbReference>
<evidence type="ECO:0000256" key="1">
    <source>
        <dbReference type="ARBA" id="ARBA00004141"/>
    </source>
</evidence>
<evidence type="ECO:0000313" key="8">
    <source>
        <dbReference type="Proteomes" id="UP000784294"/>
    </source>
</evidence>
<dbReference type="PANTHER" id="PTHR16007">
    <property type="entry name" value="EPIDIDYMAL MEMBRANE PROTEIN E9-RELATED"/>
    <property type="match status" value="1"/>
</dbReference>